<feature type="compositionally biased region" description="Basic and acidic residues" evidence="12">
    <location>
        <begin position="1"/>
        <end position="38"/>
    </location>
</feature>
<evidence type="ECO:0000256" key="8">
    <source>
        <dbReference type="ARBA" id="ARBA00023139"/>
    </source>
</evidence>
<evidence type="ECO:0000256" key="13">
    <source>
        <dbReference type="SAM" id="Phobius"/>
    </source>
</evidence>
<dbReference type="AlphaFoldDB" id="A0A9D1LHA4"/>
<protein>
    <recommendedName>
        <fullName evidence="11">Foldase protein PrsA</fullName>
        <ecNumber evidence="11">5.2.1.8</ecNumber>
    </recommendedName>
</protein>
<comment type="function">
    <text evidence="11">Plays a major role in protein secretion by helping the post-translocational extracellular folding of several secreted proteins.</text>
</comment>
<dbReference type="GO" id="GO:0005886">
    <property type="term" value="C:plasma membrane"/>
    <property type="evidence" value="ECO:0007669"/>
    <property type="project" value="UniProtKB-SubCell"/>
</dbReference>
<evidence type="ECO:0000256" key="6">
    <source>
        <dbReference type="ARBA" id="ARBA00023110"/>
    </source>
</evidence>
<dbReference type="PROSITE" id="PS50198">
    <property type="entry name" value="PPIC_PPIASE_2"/>
    <property type="match status" value="1"/>
</dbReference>
<evidence type="ECO:0000256" key="2">
    <source>
        <dbReference type="ARBA" id="ARBA00004193"/>
    </source>
</evidence>
<dbReference type="GO" id="GO:0003755">
    <property type="term" value="F:peptidyl-prolyl cis-trans isomerase activity"/>
    <property type="evidence" value="ECO:0007669"/>
    <property type="project" value="UniProtKB-UniRule"/>
</dbReference>
<evidence type="ECO:0000256" key="3">
    <source>
        <dbReference type="ARBA" id="ARBA00006071"/>
    </source>
</evidence>
<evidence type="ECO:0000256" key="1">
    <source>
        <dbReference type="ARBA" id="ARBA00000971"/>
    </source>
</evidence>
<evidence type="ECO:0000256" key="4">
    <source>
        <dbReference type="ARBA" id="ARBA00022475"/>
    </source>
</evidence>
<feature type="compositionally biased region" description="Basic and acidic residues" evidence="12">
    <location>
        <begin position="46"/>
        <end position="55"/>
    </location>
</feature>
<dbReference type="HAMAP" id="MF_01145">
    <property type="entry name" value="Foldase_PrsA"/>
    <property type="match status" value="1"/>
</dbReference>
<gene>
    <name evidence="11" type="primary">prsA</name>
    <name evidence="15" type="ORF">IAB68_05050</name>
</gene>
<evidence type="ECO:0000256" key="10">
    <source>
        <dbReference type="ARBA" id="ARBA00023288"/>
    </source>
</evidence>
<evidence type="ECO:0000256" key="7">
    <source>
        <dbReference type="ARBA" id="ARBA00023136"/>
    </source>
</evidence>
<comment type="subcellular location">
    <subcellularLocation>
        <location evidence="2">Cell membrane</location>
        <topology evidence="2">Lipid-anchor</topology>
    </subcellularLocation>
</comment>
<dbReference type="Pfam" id="PF13616">
    <property type="entry name" value="Rotamase_3"/>
    <property type="match status" value="1"/>
</dbReference>
<dbReference type="EC" id="5.2.1.8" evidence="11"/>
<name>A0A9D1LHA4_9FIRM</name>
<comment type="similarity">
    <text evidence="3 11">Belongs to the PrsA family.</text>
</comment>
<evidence type="ECO:0000256" key="5">
    <source>
        <dbReference type="ARBA" id="ARBA00022729"/>
    </source>
</evidence>
<feature type="region of interest" description="Disordered" evidence="12">
    <location>
        <begin position="1"/>
        <end position="55"/>
    </location>
</feature>
<dbReference type="InterPro" id="IPR000297">
    <property type="entry name" value="PPIase_PpiC"/>
</dbReference>
<keyword evidence="5 11" id="KW-0732">Signal</keyword>
<keyword evidence="10" id="KW-0449">Lipoprotein</keyword>
<dbReference type="Proteomes" id="UP000824074">
    <property type="component" value="Unassembled WGS sequence"/>
</dbReference>
<evidence type="ECO:0000256" key="12">
    <source>
        <dbReference type="SAM" id="MobiDB-lite"/>
    </source>
</evidence>
<feature type="transmembrane region" description="Helical" evidence="13">
    <location>
        <begin position="81"/>
        <end position="106"/>
    </location>
</feature>
<dbReference type="GO" id="GO:0006457">
    <property type="term" value="P:protein folding"/>
    <property type="evidence" value="ECO:0007669"/>
    <property type="project" value="UniProtKB-UniRule"/>
</dbReference>
<dbReference type="EMBL" id="DVMT01000051">
    <property type="protein sequence ID" value="HIU40648.1"/>
    <property type="molecule type" value="Genomic_DNA"/>
</dbReference>
<dbReference type="InterPro" id="IPR050245">
    <property type="entry name" value="PrsA_foldase"/>
</dbReference>
<dbReference type="InterPro" id="IPR023058">
    <property type="entry name" value="PPIase_PpiC_CS"/>
</dbReference>
<reference evidence="15" key="1">
    <citation type="submission" date="2020-10" db="EMBL/GenBank/DDBJ databases">
        <authorList>
            <person name="Gilroy R."/>
        </authorList>
    </citation>
    <scope>NUCLEOTIDE SEQUENCE</scope>
    <source>
        <strain evidence="15">CHK193-30670</strain>
    </source>
</reference>
<keyword evidence="13" id="KW-0812">Transmembrane</keyword>
<feature type="domain" description="PpiC" evidence="14">
    <location>
        <begin position="237"/>
        <end position="346"/>
    </location>
</feature>
<accession>A0A9D1LHA4</accession>
<keyword evidence="7 11" id="KW-0472">Membrane</keyword>
<keyword evidence="13" id="KW-1133">Transmembrane helix</keyword>
<proteinExistence type="inferred from homology"/>
<dbReference type="InterPro" id="IPR027304">
    <property type="entry name" value="Trigger_fact/SurA_dom_sf"/>
</dbReference>
<keyword evidence="6 11" id="KW-0697">Rotamase</keyword>
<evidence type="ECO:0000259" key="14">
    <source>
        <dbReference type="PROSITE" id="PS50198"/>
    </source>
</evidence>
<comment type="caution">
    <text evidence="15">The sequence shown here is derived from an EMBL/GenBank/DDBJ whole genome shotgun (WGS) entry which is preliminary data.</text>
</comment>
<dbReference type="InterPro" id="IPR023059">
    <property type="entry name" value="Foldase_PrsA"/>
</dbReference>
<dbReference type="PROSITE" id="PS01096">
    <property type="entry name" value="PPIC_PPIASE_1"/>
    <property type="match status" value="1"/>
</dbReference>
<keyword evidence="9 11" id="KW-0413">Isomerase</keyword>
<sequence>MAEKKDAKLKKDATKTAKEKKTTKASKKVNENKKEVKKTASKSKPAKKEEEKKKVTKEEKVIDTYASKLQKNKKESKFKRWFNNLTLEQLIIGGVIIIAILLIILICVSTKNTKTKDGDDIVIKLDGMTITADELYDALKEQGGQTIAINMVDEYILDKEYETTDEMKESAEATIDNYKSTYGDNYQSFLEYNGIANDSELKELLIRNSKLTNATDDYIEDNLTDDEMQDYYDDEIVGDIEAKHILISYKEDDSLSDEENEAKENEAKAKAEEVIEKLKNGEDFDKLAKEYSDDESTKDNGGDLGYFNKGDMVQEFEDAAYALDVNEYTTEPVKTEYGYHIIMKTGQKEKPSYEKSKDTIKEKLVEQKKDEDSTISVKAMIALREKYNMQIKDKTIKSDYNDYIKEATTTTTTTTASSSN</sequence>
<organism evidence="15 16">
    <name type="scientific">Candidatus Aphodocola excrementigallinarum</name>
    <dbReference type="NCBI Taxonomy" id="2840670"/>
    <lineage>
        <taxon>Bacteria</taxon>
        <taxon>Bacillati</taxon>
        <taxon>Bacillota</taxon>
        <taxon>Bacilli</taxon>
        <taxon>Candidatus Aphodocola</taxon>
    </lineage>
</organism>
<evidence type="ECO:0000256" key="9">
    <source>
        <dbReference type="ARBA" id="ARBA00023235"/>
    </source>
</evidence>
<keyword evidence="8" id="KW-0564">Palmitate</keyword>
<dbReference type="PANTHER" id="PTHR47245:SF1">
    <property type="entry name" value="FOLDASE PROTEIN PRSA"/>
    <property type="match status" value="1"/>
</dbReference>
<dbReference type="InterPro" id="IPR046357">
    <property type="entry name" value="PPIase_dom_sf"/>
</dbReference>
<dbReference type="SUPFAM" id="SSF109998">
    <property type="entry name" value="Triger factor/SurA peptide-binding domain-like"/>
    <property type="match status" value="1"/>
</dbReference>
<keyword evidence="4 11" id="KW-1003">Cell membrane</keyword>
<evidence type="ECO:0000313" key="15">
    <source>
        <dbReference type="EMBL" id="HIU40648.1"/>
    </source>
</evidence>
<comment type="catalytic activity">
    <reaction evidence="1 11">
        <text>[protein]-peptidylproline (omega=180) = [protein]-peptidylproline (omega=0)</text>
        <dbReference type="Rhea" id="RHEA:16237"/>
        <dbReference type="Rhea" id="RHEA-COMP:10747"/>
        <dbReference type="Rhea" id="RHEA-COMP:10748"/>
        <dbReference type="ChEBI" id="CHEBI:83833"/>
        <dbReference type="ChEBI" id="CHEBI:83834"/>
        <dbReference type="EC" id="5.2.1.8"/>
    </reaction>
</comment>
<dbReference type="PANTHER" id="PTHR47245">
    <property type="entry name" value="PEPTIDYLPROLYL ISOMERASE"/>
    <property type="match status" value="1"/>
</dbReference>
<dbReference type="Gene3D" id="3.10.50.40">
    <property type="match status" value="1"/>
</dbReference>
<reference evidence="15" key="2">
    <citation type="journal article" date="2021" name="PeerJ">
        <title>Extensive microbial diversity within the chicken gut microbiome revealed by metagenomics and culture.</title>
        <authorList>
            <person name="Gilroy R."/>
            <person name="Ravi A."/>
            <person name="Getino M."/>
            <person name="Pursley I."/>
            <person name="Horton D.L."/>
            <person name="Alikhan N.F."/>
            <person name="Baker D."/>
            <person name="Gharbi K."/>
            <person name="Hall N."/>
            <person name="Watson M."/>
            <person name="Adriaenssens E.M."/>
            <person name="Foster-Nyarko E."/>
            <person name="Jarju S."/>
            <person name="Secka A."/>
            <person name="Antonio M."/>
            <person name="Oren A."/>
            <person name="Chaudhuri R.R."/>
            <person name="La Ragione R."/>
            <person name="Hildebrand F."/>
            <person name="Pallen M.J."/>
        </authorList>
    </citation>
    <scope>NUCLEOTIDE SEQUENCE</scope>
    <source>
        <strain evidence="15">CHK193-30670</strain>
    </source>
</reference>
<evidence type="ECO:0000256" key="11">
    <source>
        <dbReference type="HAMAP-Rule" id="MF_01145"/>
    </source>
</evidence>
<evidence type="ECO:0000313" key="16">
    <source>
        <dbReference type="Proteomes" id="UP000824074"/>
    </source>
</evidence>
<dbReference type="SUPFAM" id="SSF54534">
    <property type="entry name" value="FKBP-like"/>
    <property type="match status" value="1"/>
</dbReference>